<dbReference type="Proteomes" id="UP000078419">
    <property type="component" value="Unassembled WGS sequence"/>
</dbReference>
<sequence length="75" mass="8564">MSIHISSKFEEAMKELENIVAELESGNVPLERSVELFNKGKELHKYCDKVIKEISLHIESVDPDDKELSAKFSDD</sequence>
<dbReference type="PANTHER" id="PTHR34137:SF1">
    <property type="entry name" value="EXODEOXYRIBONUCLEASE 7 SMALL SUBUNIT"/>
    <property type="match status" value="1"/>
</dbReference>
<evidence type="ECO:0000256" key="2">
    <source>
        <dbReference type="ARBA" id="ARBA00022490"/>
    </source>
</evidence>
<dbReference type="Proteomes" id="UP000055047">
    <property type="component" value="Unassembled WGS sequence"/>
</dbReference>
<dbReference type="GO" id="GO:0009318">
    <property type="term" value="C:exodeoxyribonuclease VII complex"/>
    <property type="evidence" value="ECO:0007669"/>
    <property type="project" value="UniProtKB-UniRule"/>
</dbReference>
<dbReference type="GO" id="GO:0006308">
    <property type="term" value="P:DNA catabolic process"/>
    <property type="evidence" value="ECO:0007669"/>
    <property type="project" value="UniProtKB-UniRule"/>
</dbReference>
<dbReference type="PANTHER" id="PTHR34137">
    <property type="entry name" value="EXODEOXYRIBONUCLEASE 7 SMALL SUBUNIT"/>
    <property type="match status" value="1"/>
</dbReference>
<dbReference type="Pfam" id="PF02609">
    <property type="entry name" value="Exonuc_VII_S"/>
    <property type="match status" value="1"/>
</dbReference>
<protein>
    <recommendedName>
        <fullName evidence="6">Exodeoxyribonuclease 7 small subunit</fullName>
        <ecNumber evidence="6">3.1.11.6</ecNumber>
    </recommendedName>
    <alternativeName>
        <fullName evidence="6">Exodeoxyribonuclease VII small subunit</fullName>
        <shortName evidence="6">Exonuclease VII small subunit</shortName>
    </alternativeName>
</protein>
<name>A0A098EFL3_ANAPH</name>
<evidence type="ECO:0000313" key="9">
    <source>
        <dbReference type="Proteomes" id="UP000055047"/>
    </source>
</evidence>
<reference evidence="7 9" key="1">
    <citation type="submission" date="2014-09" db="EMBL/GenBank/DDBJ databases">
        <authorList>
            <person name="Loux Valentin"/>
            <person name="Dugat Thibaut"/>
        </authorList>
    </citation>
    <scope>NUCLEOTIDE SEQUENCE [LARGE SCALE GENOMIC DNA]</scope>
    <source>
        <strain evidence="7 9">BOV-10_179</strain>
    </source>
</reference>
<proteinExistence type="inferred from homology"/>
<evidence type="ECO:0000256" key="4">
    <source>
        <dbReference type="ARBA" id="ARBA00022801"/>
    </source>
</evidence>
<gene>
    <name evidence="6 7" type="primary">xseB</name>
    <name evidence="8" type="ORF">ANAPC1_00541</name>
    <name evidence="7" type="ORF">ANAPHAGO_00790</name>
</gene>
<keyword evidence="5 6" id="KW-0269">Exonuclease</keyword>
<dbReference type="SUPFAM" id="SSF116842">
    <property type="entry name" value="XseB-like"/>
    <property type="match status" value="1"/>
</dbReference>
<evidence type="ECO:0000256" key="5">
    <source>
        <dbReference type="ARBA" id="ARBA00022839"/>
    </source>
</evidence>
<dbReference type="InterPro" id="IPR003761">
    <property type="entry name" value="Exonuc_VII_S"/>
</dbReference>
<evidence type="ECO:0000313" key="8">
    <source>
        <dbReference type="EMBL" id="SBO14195.1"/>
    </source>
</evidence>
<dbReference type="OMA" id="LHKYCDK"/>
<comment type="function">
    <text evidence="6">Bidirectionally degrades single-stranded DNA into large acid-insoluble oligonucleotides, which are then degraded further into small acid-soluble oligonucleotides.</text>
</comment>
<dbReference type="EC" id="3.1.11.6" evidence="6"/>
<dbReference type="PIRSF" id="PIRSF006488">
    <property type="entry name" value="Exonuc_VII_S"/>
    <property type="match status" value="1"/>
</dbReference>
<keyword evidence="3 6" id="KW-0540">Nuclease</keyword>
<dbReference type="EMBL" id="CCXQ01000161">
    <property type="protein sequence ID" value="CEG21089.1"/>
    <property type="molecule type" value="Genomic_DNA"/>
</dbReference>
<accession>A0A098EFL3</accession>
<dbReference type="RefSeq" id="WP_011450236.1">
    <property type="nucleotide sequence ID" value="NZ_CCXQ01000161.1"/>
</dbReference>
<reference evidence="10" key="2">
    <citation type="submission" date="2016-03" db="EMBL/GenBank/DDBJ databases">
        <authorList>
            <person name="Loux Valentin"/>
        </authorList>
    </citation>
    <scope>NUCLEOTIDE SEQUENCE [LARGE SCALE GENOMIC DNA]</scope>
    <source>
        <strain evidence="10">C1</strain>
    </source>
</reference>
<comment type="catalytic activity">
    <reaction evidence="6">
        <text>Exonucleolytic cleavage in either 5'- to 3'- or 3'- to 5'-direction to yield nucleoside 5'-phosphates.</text>
        <dbReference type="EC" id="3.1.11.6"/>
    </reaction>
</comment>
<reference evidence="8" key="3">
    <citation type="submission" date="2016-03" db="EMBL/GenBank/DDBJ databases">
        <authorList>
            <person name="Loux V."/>
        </authorList>
    </citation>
    <scope>NUCLEOTIDE SEQUENCE</scope>
    <source>
        <strain evidence="8">C1</strain>
    </source>
</reference>
<dbReference type="AlphaFoldDB" id="A0A098EFL3"/>
<dbReference type="NCBIfam" id="TIGR01280">
    <property type="entry name" value="xseB"/>
    <property type="match status" value="1"/>
</dbReference>
<keyword evidence="4 6" id="KW-0378">Hydrolase</keyword>
<evidence type="ECO:0000256" key="3">
    <source>
        <dbReference type="ARBA" id="ARBA00022722"/>
    </source>
</evidence>
<dbReference type="Gene3D" id="1.10.287.1040">
    <property type="entry name" value="Exonuclease VII, small subunit"/>
    <property type="match status" value="1"/>
</dbReference>
<dbReference type="InterPro" id="IPR037004">
    <property type="entry name" value="Exonuc_VII_ssu_sf"/>
</dbReference>
<dbReference type="SMR" id="A0A098EFL3"/>
<dbReference type="GeneID" id="92747671"/>
<organism evidence="7 9">
    <name type="scientific">Anaplasma phagocytophilum</name>
    <name type="common">Ehrlichia phagocytophila</name>
    <dbReference type="NCBI Taxonomy" id="948"/>
    <lineage>
        <taxon>Bacteria</taxon>
        <taxon>Pseudomonadati</taxon>
        <taxon>Pseudomonadota</taxon>
        <taxon>Alphaproteobacteria</taxon>
        <taxon>Rickettsiales</taxon>
        <taxon>Anaplasmataceae</taxon>
        <taxon>Anaplasma</taxon>
        <taxon>phagocytophilum group</taxon>
    </lineage>
</organism>
<comment type="similarity">
    <text evidence="1 6">Belongs to the XseB family.</text>
</comment>
<evidence type="ECO:0000256" key="6">
    <source>
        <dbReference type="HAMAP-Rule" id="MF_00337"/>
    </source>
</evidence>
<comment type="subunit">
    <text evidence="6">Heterooligomer composed of large and small subunits.</text>
</comment>
<dbReference type="GO" id="GO:0008855">
    <property type="term" value="F:exodeoxyribonuclease VII activity"/>
    <property type="evidence" value="ECO:0007669"/>
    <property type="project" value="UniProtKB-UniRule"/>
</dbReference>
<dbReference type="HAMAP" id="MF_00337">
    <property type="entry name" value="Exonuc_7_S"/>
    <property type="match status" value="1"/>
</dbReference>
<evidence type="ECO:0000256" key="1">
    <source>
        <dbReference type="ARBA" id="ARBA00009998"/>
    </source>
</evidence>
<evidence type="ECO:0000313" key="7">
    <source>
        <dbReference type="EMBL" id="CEG21089.1"/>
    </source>
</evidence>
<comment type="subcellular location">
    <subcellularLocation>
        <location evidence="6">Cytoplasm</location>
    </subcellularLocation>
</comment>
<evidence type="ECO:0000313" key="10">
    <source>
        <dbReference type="Proteomes" id="UP000078419"/>
    </source>
</evidence>
<dbReference type="GO" id="GO:0005829">
    <property type="term" value="C:cytosol"/>
    <property type="evidence" value="ECO:0007669"/>
    <property type="project" value="TreeGrafter"/>
</dbReference>
<dbReference type="EMBL" id="FLLR01000016">
    <property type="protein sequence ID" value="SBO14195.1"/>
    <property type="molecule type" value="Genomic_DNA"/>
</dbReference>
<keyword evidence="2 6" id="KW-0963">Cytoplasm</keyword>